<dbReference type="Gene3D" id="1.10.533.10">
    <property type="entry name" value="Death Domain, Fas"/>
    <property type="match status" value="1"/>
</dbReference>
<dbReference type="STRING" id="105785.A0A2J7Q6R7"/>
<dbReference type="PROSITE" id="PS50017">
    <property type="entry name" value="DEATH_DOMAIN"/>
    <property type="match status" value="1"/>
</dbReference>
<dbReference type="Pfam" id="PF00791">
    <property type="entry name" value="ZU5"/>
    <property type="match status" value="1"/>
</dbReference>
<dbReference type="FunFam" id="1.10.533.10:FF:000092">
    <property type="entry name" value="Netrin receptor unc-5"/>
    <property type="match status" value="1"/>
</dbReference>
<dbReference type="InterPro" id="IPR037936">
    <property type="entry name" value="UNC5A-D"/>
</dbReference>
<keyword evidence="11" id="KW-1185">Reference proteome</keyword>
<evidence type="ECO:0000256" key="5">
    <source>
        <dbReference type="ARBA" id="ARBA00023136"/>
    </source>
</evidence>
<keyword evidence="4 6" id="KW-1133">Transmembrane helix</keyword>
<comment type="function">
    <text evidence="6">Receptor for netrin required for axon guidance. Mediates axon repulsion of neuronal growth cones in the developing nervous system upon ligand binding.</text>
</comment>
<reference evidence="10 11" key="1">
    <citation type="submission" date="2017-12" db="EMBL/GenBank/DDBJ databases">
        <title>Hemimetabolous genomes reveal molecular basis of termite eusociality.</title>
        <authorList>
            <person name="Harrison M.C."/>
            <person name="Jongepier E."/>
            <person name="Robertson H.M."/>
            <person name="Arning N."/>
            <person name="Bitard-Feildel T."/>
            <person name="Chao H."/>
            <person name="Childers C.P."/>
            <person name="Dinh H."/>
            <person name="Doddapaneni H."/>
            <person name="Dugan S."/>
            <person name="Gowin J."/>
            <person name="Greiner C."/>
            <person name="Han Y."/>
            <person name="Hu H."/>
            <person name="Hughes D.S.T."/>
            <person name="Huylmans A.-K."/>
            <person name="Kemena C."/>
            <person name="Kremer L.P.M."/>
            <person name="Lee S.L."/>
            <person name="Lopez-Ezquerra A."/>
            <person name="Mallet L."/>
            <person name="Monroy-Kuhn J.M."/>
            <person name="Moser A."/>
            <person name="Murali S.C."/>
            <person name="Muzny D.M."/>
            <person name="Otani S."/>
            <person name="Piulachs M.-D."/>
            <person name="Poelchau M."/>
            <person name="Qu J."/>
            <person name="Schaub F."/>
            <person name="Wada-Katsumata A."/>
            <person name="Worley K.C."/>
            <person name="Xie Q."/>
            <person name="Ylla G."/>
            <person name="Poulsen M."/>
            <person name="Gibbs R.A."/>
            <person name="Schal C."/>
            <person name="Richards S."/>
            <person name="Belles X."/>
            <person name="Korb J."/>
            <person name="Bornberg-Bauer E."/>
        </authorList>
    </citation>
    <scope>NUCLEOTIDE SEQUENCE [LARGE SCALE GENOMIC DNA]</scope>
    <source>
        <tissue evidence="10">Whole body</tissue>
    </source>
</reference>
<comment type="caution">
    <text evidence="10">The sequence shown here is derived from an EMBL/GenBank/DDBJ whole genome shotgun (WGS) entry which is preliminary data.</text>
</comment>
<evidence type="ECO:0000256" key="3">
    <source>
        <dbReference type="ARBA" id="ARBA00022692"/>
    </source>
</evidence>
<evidence type="ECO:0000256" key="4">
    <source>
        <dbReference type="ARBA" id="ARBA00022989"/>
    </source>
</evidence>
<dbReference type="InterPro" id="IPR000906">
    <property type="entry name" value="ZU5_dom"/>
</dbReference>
<dbReference type="PANTHER" id="PTHR12582">
    <property type="entry name" value="NETRIN RECEPTOR UNC5"/>
    <property type="match status" value="1"/>
</dbReference>
<keyword evidence="6" id="KW-0393">Immunoglobulin domain</keyword>
<proteinExistence type="inferred from homology"/>
<dbReference type="PROSITE" id="PS51145">
    <property type="entry name" value="ZU5"/>
    <property type="match status" value="1"/>
</dbReference>
<evidence type="ECO:0000256" key="1">
    <source>
        <dbReference type="ARBA" id="ARBA00004167"/>
    </source>
</evidence>
<evidence type="ECO:0000256" key="6">
    <source>
        <dbReference type="RuleBase" id="RU367033"/>
    </source>
</evidence>
<dbReference type="SMART" id="SM00218">
    <property type="entry name" value="ZU5"/>
    <property type="match status" value="1"/>
</dbReference>
<accession>A0A2J7Q6R7</accession>
<dbReference type="CDD" id="cd08781">
    <property type="entry name" value="Death_UNC5-like"/>
    <property type="match status" value="1"/>
</dbReference>
<comment type="subcellular location">
    <subcellularLocation>
        <location evidence="6">Cell membrane</location>
        <topology evidence="6">Single-pass type I membrane protein</topology>
    </subcellularLocation>
    <subcellularLocation>
        <location evidence="1">Membrane</location>
        <topology evidence="1">Single-pass membrane protein</topology>
    </subcellularLocation>
</comment>
<sequence>MITSFYTSSRSGNMLTGNSSTANGKKFATQFVAIFLREIKEKGCCLAAEALSIHVKSTRAEVETDVALYIGLAVAFAVFTLVAVFIFRLLRRKGRDHSMYNMAASEYQPEYFPEHDKKNLSLQQPSQQPDLTQTVVGVSVPPCYEYPYSDPPNSKNGGLSRSCSEHHYDVPHLSSPPGDPPTSPSTSSHSMDSSSCPVTATPPVETSSEKPAHSDSNHSISSFCSSSSKPDSTYDIAAQTTTPTTPPPSIIAGVDPECIVSATVTSAGARLSLPESGISLSVPEGALSRGQREDVFLAVLREDRHRPKLSDRQTQLSPVVICGPANVAFKKPVIVNFHHCASLKHGHWSVSVWCSYSQPEEPPVWQDCKIMKLSSLCDKVVTLGEETINTPVFTQLDHGQVYLVTDQLTRFVLVGESAGNCNKAVKTLRLAVFAPSPILHPQSLDYNVRVYTLEDNMAALEGVLQMEKKLGGCLMDKPKTMLFQDGGASLCLSMEDIGPGWKSKPQADYQEIPFHHIWSSSHNHLHCSFTLECTDRLMHTVAFRILACQKGSQTHRQMFKVNTDLHTSVPSSPALSRPPRALTVTTSSGCSSMVTTLDPTTTSPFRLHRSLRKQLCLCLDPPNARGNDWRMLAQSLNVDRYINYFATKASPTGHILDLWEARHRDPTAVTDLLNILRVMGRSDAASLLEKELGPWI</sequence>
<dbReference type="Pfam" id="PF17217">
    <property type="entry name" value="UPA"/>
    <property type="match status" value="1"/>
</dbReference>
<dbReference type="InterPro" id="IPR000488">
    <property type="entry name" value="Death_dom"/>
</dbReference>
<evidence type="ECO:0000313" key="10">
    <source>
        <dbReference type="EMBL" id="PNF24273.1"/>
    </source>
</evidence>
<dbReference type="GO" id="GO:0008045">
    <property type="term" value="P:motor neuron axon guidance"/>
    <property type="evidence" value="ECO:0007669"/>
    <property type="project" value="TreeGrafter"/>
</dbReference>
<evidence type="ECO:0000313" key="11">
    <source>
        <dbReference type="Proteomes" id="UP000235965"/>
    </source>
</evidence>
<comment type="similarity">
    <text evidence="2 6">Belongs to the unc-5 family.</text>
</comment>
<dbReference type="GO" id="GO:0005042">
    <property type="term" value="F:netrin receptor activity"/>
    <property type="evidence" value="ECO:0007669"/>
    <property type="project" value="UniProtKB-UniRule"/>
</dbReference>
<protein>
    <recommendedName>
        <fullName evidence="6">Netrin receptor UNC5</fullName>
    </recommendedName>
</protein>
<dbReference type="FunCoup" id="A0A2J7Q6R7">
    <property type="interactions" value="216"/>
</dbReference>
<feature type="region of interest" description="Disordered" evidence="7">
    <location>
        <begin position="147"/>
        <end position="250"/>
    </location>
</feature>
<feature type="domain" description="ZU5" evidence="9">
    <location>
        <begin position="258"/>
        <end position="417"/>
    </location>
</feature>
<name>A0A2J7Q6R7_9NEOP</name>
<keyword evidence="5 6" id="KW-0472">Membrane</keyword>
<feature type="compositionally biased region" description="Low complexity" evidence="7">
    <location>
        <begin position="217"/>
        <end position="231"/>
    </location>
</feature>
<dbReference type="Gene3D" id="2.60.220.30">
    <property type="match status" value="1"/>
</dbReference>
<dbReference type="GO" id="GO:0005886">
    <property type="term" value="C:plasma membrane"/>
    <property type="evidence" value="ECO:0007669"/>
    <property type="project" value="UniProtKB-SubCell"/>
</dbReference>
<gene>
    <name evidence="10" type="ORF">B7P43_G14446</name>
</gene>
<feature type="compositionally biased region" description="Low complexity" evidence="7">
    <location>
        <begin position="184"/>
        <end position="197"/>
    </location>
</feature>
<dbReference type="Pfam" id="PF00531">
    <property type="entry name" value="Death"/>
    <property type="match status" value="1"/>
</dbReference>
<keyword evidence="6" id="KW-0217">Developmental protein</keyword>
<keyword evidence="3 6" id="KW-0812">Transmembrane</keyword>
<dbReference type="OrthoDB" id="5973910at2759"/>
<feature type="domain" description="Death" evidence="8">
    <location>
        <begin position="626"/>
        <end position="692"/>
    </location>
</feature>
<dbReference type="AlphaFoldDB" id="A0A2J7Q6R7"/>
<evidence type="ECO:0000259" key="8">
    <source>
        <dbReference type="PROSITE" id="PS50017"/>
    </source>
</evidence>
<dbReference type="EMBL" id="NEVH01017457">
    <property type="protein sequence ID" value="PNF24273.1"/>
    <property type="molecule type" value="Genomic_DNA"/>
</dbReference>
<feature type="compositionally biased region" description="Basic and acidic residues" evidence="7">
    <location>
        <begin position="207"/>
        <end position="216"/>
    </location>
</feature>
<dbReference type="PANTHER" id="PTHR12582:SF47">
    <property type="entry name" value="NETRIN RECEPTOR UNC-5"/>
    <property type="match status" value="1"/>
</dbReference>
<dbReference type="SMART" id="SM00005">
    <property type="entry name" value="DEATH"/>
    <property type="match status" value="1"/>
</dbReference>
<keyword evidence="6" id="KW-0675">Receptor</keyword>
<feature type="transmembrane region" description="Helical" evidence="6">
    <location>
        <begin position="66"/>
        <end position="90"/>
    </location>
</feature>
<evidence type="ECO:0000256" key="7">
    <source>
        <dbReference type="SAM" id="MobiDB-lite"/>
    </source>
</evidence>
<dbReference type="SUPFAM" id="SSF47986">
    <property type="entry name" value="DEATH domain"/>
    <property type="match status" value="1"/>
</dbReference>
<dbReference type="InParanoid" id="A0A2J7Q6R7"/>
<dbReference type="Proteomes" id="UP000235965">
    <property type="component" value="Unassembled WGS sequence"/>
</dbReference>
<evidence type="ECO:0000259" key="9">
    <source>
        <dbReference type="PROSITE" id="PS51145"/>
    </source>
</evidence>
<dbReference type="InterPro" id="IPR011029">
    <property type="entry name" value="DEATH-like_dom_sf"/>
</dbReference>
<organism evidence="10 11">
    <name type="scientific">Cryptotermes secundus</name>
    <dbReference type="NCBI Taxonomy" id="105785"/>
    <lineage>
        <taxon>Eukaryota</taxon>
        <taxon>Metazoa</taxon>
        <taxon>Ecdysozoa</taxon>
        <taxon>Arthropoda</taxon>
        <taxon>Hexapoda</taxon>
        <taxon>Insecta</taxon>
        <taxon>Pterygota</taxon>
        <taxon>Neoptera</taxon>
        <taxon>Polyneoptera</taxon>
        <taxon>Dictyoptera</taxon>
        <taxon>Blattodea</taxon>
        <taxon>Blattoidea</taxon>
        <taxon>Termitoidae</taxon>
        <taxon>Kalotermitidae</taxon>
        <taxon>Cryptotermitinae</taxon>
        <taxon>Cryptotermes</taxon>
    </lineage>
</organism>
<dbReference type="InterPro" id="IPR033772">
    <property type="entry name" value="UPA"/>
</dbReference>
<feature type="compositionally biased region" description="Polar residues" evidence="7">
    <location>
        <begin position="151"/>
        <end position="162"/>
    </location>
</feature>
<evidence type="ECO:0000256" key="2">
    <source>
        <dbReference type="ARBA" id="ARBA00009844"/>
    </source>
</evidence>